<keyword evidence="1" id="KW-0472">Membrane</keyword>
<accession>A0A6C0GL84</accession>
<evidence type="ECO:0000313" key="3">
    <source>
        <dbReference type="EMBL" id="QHT68775.1"/>
    </source>
</evidence>
<dbReference type="EMBL" id="CP048222">
    <property type="protein sequence ID" value="QHT68775.1"/>
    <property type="molecule type" value="Genomic_DNA"/>
</dbReference>
<protein>
    <submittedName>
        <fullName evidence="3">Cupin domain-containing protein</fullName>
    </submittedName>
</protein>
<keyword evidence="1" id="KW-1133">Transmembrane helix</keyword>
<dbReference type="RefSeq" id="WP_162444780.1">
    <property type="nucleotide sequence ID" value="NZ_CP048222.1"/>
</dbReference>
<dbReference type="KEGG" id="rhoz:GXP67_20040"/>
<dbReference type="InterPro" id="IPR053146">
    <property type="entry name" value="QDO-like"/>
</dbReference>
<keyword evidence="4" id="KW-1185">Reference proteome</keyword>
<proteinExistence type="predicted"/>
<dbReference type="PANTHER" id="PTHR36440">
    <property type="entry name" value="PUTATIVE (AFU_ORTHOLOGUE AFUA_8G07350)-RELATED"/>
    <property type="match status" value="1"/>
</dbReference>
<dbReference type="SUPFAM" id="SSF51182">
    <property type="entry name" value="RmlC-like cupins"/>
    <property type="match status" value="1"/>
</dbReference>
<evidence type="ECO:0000259" key="2">
    <source>
        <dbReference type="Pfam" id="PF07883"/>
    </source>
</evidence>
<feature type="transmembrane region" description="Helical" evidence="1">
    <location>
        <begin position="159"/>
        <end position="178"/>
    </location>
</feature>
<dbReference type="PANTHER" id="PTHR36440:SF1">
    <property type="entry name" value="PUTATIVE (AFU_ORTHOLOGUE AFUA_8G07350)-RELATED"/>
    <property type="match status" value="1"/>
</dbReference>
<dbReference type="InterPro" id="IPR014710">
    <property type="entry name" value="RmlC-like_jellyroll"/>
</dbReference>
<reference evidence="3 4" key="1">
    <citation type="submission" date="2020-01" db="EMBL/GenBank/DDBJ databases">
        <authorList>
            <person name="Kim M.K."/>
        </authorList>
    </citation>
    <scope>NUCLEOTIDE SEQUENCE [LARGE SCALE GENOMIC DNA]</scope>
    <source>
        <strain evidence="3 4">172606-1</strain>
    </source>
</reference>
<feature type="domain" description="Cupin type-2" evidence="2">
    <location>
        <begin position="31"/>
        <end position="98"/>
    </location>
</feature>
<dbReference type="Proteomes" id="UP000480178">
    <property type="component" value="Chromosome"/>
</dbReference>
<dbReference type="AlphaFoldDB" id="A0A6C0GL84"/>
<evidence type="ECO:0000313" key="4">
    <source>
        <dbReference type="Proteomes" id="UP000480178"/>
    </source>
</evidence>
<name>A0A6C0GL84_9BACT</name>
<organism evidence="3 4">
    <name type="scientific">Rhodocytophaga rosea</name>
    <dbReference type="NCBI Taxonomy" id="2704465"/>
    <lineage>
        <taxon>Bacteria</taxon>
        <taxon>Pseudomonadati</taxon>
        <taxon>Bacteroidota</taxon>
        <taxon>Cytophagia</taxon>
        <taxon>Cytophagales</taxon>
        <taxon>Rhodocytophagaceae</taxon>
        <taxon>Rhodocytophaga</taxon>
    </lineage>
</organism>
<dbReference type="Pfam" id="PF07883">
    <property type="entry name" value="Cupin_2"/>
    <property type="match status" value="1"/>
</dbReference>
<sequence length="184" mass="20776">MAVNLYDSFNNEITGETFRCIDYTSEAFVFEWTVAPKGYVPFEHIHLNQAEIFHVKAGEIKIYIEGEEFIGKLGDTVTVPAGKRHIAYNNKPETLSCVVEYKPGLDTYTYFQCFAGLTLDKDTNKYGKINIAKMLYLAKKMNARSLVRPTSVPAPVLKLVANLAFIIGCLLGWVKIYARYTGKQ</sequence>
<dbReference type="InterPro" id="IPR011051">
    <property type="entry name" value="RmlC_Cupin_sf"/>
</dbReference>
<gene>
    <name evidence="3" type="ORF">GXP67_20040</name>
</gene>
<dbReference type="InterPro" id="IPR013096">
    <property type="entry name" value="Cupin_2"/>
</dbReference>
<keyword evidence="1" id="KW-0812">Transmembrane</keyword>
<evidence type="ECO:0000256" key="1">
    <source>
        <dbReference type="SAM" id="Phobius"/>
    </source>
</evidence>
<dbReference type="Gene3D" id="2.60.120.10">
    <property type="entry name" value="Jelly Rolls"/>
    <property type="match status" value="1"/>
</dbReference>